<dbReference type="AlphaFoldDB" id="A0A016WIC7"/>
<dbReference type="Proteomes" id="UP000024635">
    <property type="component" value="Unassembled WGS sequence"/>
</dbReference>
<proteinExistence type="predicted"/>
<organism evidence="1 2">
    <name type="scientific">Ancylostoma ceylanicum</name>
    <dbReference type="NCBI Taxonomy" id="53326"/>
    <lineage>
        <taxon>Eukaryota</taxon>
        <taxon>Metazoa</taxon>
        <taxon>Ecdysozoa</taxon>
        <taxon>Nematoda</taxon>
        <taxon>Chromadorea</taxon>
        <taxon>Rhabditida</taxon>
        <taxon>Rhabditina</taxon>
        <taxon>Rhabditomorpha</taxon>
        <taxon>Strongyloidea</taxon>
        <taxon>Ancylostomatidae</taxon>
        <taxon>Ancylostomatinae</taxon>
        <taxon>Ancylostoma</taxon>
    </lineage>
</organism>
<keyword evidence="2" id="KW-1185">Reference proteome</keyword>
<protein>
    <submittedName>
        <fullName evidence="1">Uncharacterized protein</fullName>
    </submittedName>
</protein>
<comment type="caution">
    <text evidence="1">The sequence shown here is derived from an EMBL/GenBank/DDBJ whole genome shotgun (WGS) entry which is preliminary data.</text>
</comment>
<accession>A0A016WIC7</accession>
<dbReference type="EMBL" id="JARK01000281">
    <property type="protein sequence ID" value="EYC39017.1"/>
    <property type="molecule type" value="Genomic_DNA"/>
</dbReference>
<name>A0A016WIC7_9BILA</name>
<evidence type="ECO:0000313" key="2">
    <source>
        <dbReference type="Proteomes" id="UP000024635"/>
    </source>
</evidence>
<reference evidence="2" key="1">
    <citation type="journal article" date="2015" name="Nat. Genet.">
        <title>The genome and transcriptome of the zoonotic hookworm Ancylostoma ceylanicum identify infection-specific gene families.</title>
        <authorList>
            <person name="Schwarz E.M."/>
            <person name="Hu Y."/>
            <person name="Antoshechkin I."/>
            <person name="Miller M.M."/>
            <person name="Sternberg P.W."/>
            <person name="Aroian R.V."/>
        </authorList>
    </citation>
    <scope>NUCLEOTIDE SEQUENCE</scope>
    <source>
        <strain evidence="2">HY135</strain>
    </source>
</reference>
<evidence type="ECO:0000313" key="1">
    <source>
        <dbReference type="EMBL" id="EYC39017.1"/>
    </source>
</evidence>
<sequence length="127" mass="14906">MYCEGDRMGWEGAGIMVTSSYVYLERPKNMKNSFIEEIDRRRRGAWAAFGLSEQPQNIWRVPPSRSSFRFYRVRQKSLDKHIRPSKHEEEKKMEKSMVALYSLLNISNIFNFKISSTSSNPGFSKSR</sequence>
<gene>
    <name evidence="1" type="primary">Acey_s0681.g1486</name>
    <name evidence="1" type="ORF">Y032_0681g1486</name>
</gene>